<dbReference type="PANTHER" id="PTHR33908:SF11">
    <property type="entry name" value="MEMBRANE PROTEIN"/>
    <property type="match status" value="1"/>
</dbReference>
<dbReference type="STRING" id="1802397.A3J43_00455"/>
<sequence length="597" mass="68095">MSYKSYTLLSILILAAVLRLWGLGGPDVVTDEAINSFRAYGLVDFLSTEFQTTPMEWLQAPIWWLGLSFHDHPLGSFFVQHVFFRLFGDSVTVMRLPFALFGILSVWLVYAVVRELGRASVVRGGKVWDKSDRFDRSDKSDNYLVERIAQVSAAVMAVGSLSVWISRIALQESMVVALGLLIVWLGVRAMREPKNWYWFGLALGIGMMTKYTVVVYWFILFIVLLIYSRKSLRLKEFWFAHVIALMIFTPVILYNAGLYREFGHFDLQFSYILGQHVPQWTLLPGKPVGSIAERFLDLWKELGRAMSPVMIAFAGAGAVWAVYRLLTQRERVISRIGQISPIGRVGLIGLMGLAGTTGLISVMGPGARFLPMIMPWAAMIFAAFISDMGKRARGRAGKIWMAACVFALVYELGFSVNSHLFTFPVGPQPWTHTQVLTQGSDWGYNELERYLHEKFDNGVTTLRLQSKSPLVGAVTDRYFEPRRQRELKPLATLLVYDVNINWFPRVWYLNRRALYQGLPVVTADDFLKVVQEQREDYYRDAGFEEFVFIKAEDTFRATTIRSDAAMQLGHALEERGSMPMEIRRETGDVAFKVYEFR</sequence>
<feature type="transmembrane region" description="Helical" evidence="8">
    <location>
        <begin position="96"/>
        <end position="113"/>
    </location>
</feature>
<feature type="transmembrane region" description="Helical" evidence="8">
    <location>
        <begin position="369"/>
        <end position="387"/>
    </location>
</feature>
<dbReference type="PANTHER" id="PTHR33908">
    <property type="entry name" value="MANNOSYLTRANSFERASE YKCB-RELATED"/>
    <property type="match status" value="1"/>
</dbReference>
<feature type="transmembrane region" description="Helical" evidence="8">
    <location>
        <begin position="344"/>
        <end position="363"/>
    </location>
</feature>
<dbReference type="AlphaFoldDB" id="A0A1F7UGT8"/>
<evidence type="ECO:0000256" key="8">
    <source>
        <dbReference type="SAM" id="Phobius"/>
    </source>
</evidence>
<comment type="caution">
    <text evidence="10">The sequence shown here is derived from an EMBL/GenBank/DDBJ whole genome shotgun (WGS) entry which is preliminary data.</text>
</comment>
<keyword evidence="7 8" id="KW-0472">Membrane</keyword>
<feature type="transmembrane region" description="Helical" evidence="8">
    <location>
        <begin position="399"/>
        <end position="421"/>
    </location>
</feature>
<evidence type="ECO:0000259" key="9">
    <source>
        <dbReference type="Pfam" id="PF13231"/>
    </source>
</evidence>
<accession>A0A1F7UGT8</accession>
<evidence type="ECO:0000256" key="1">
    <source>
        <dbReference type="ARBA" id="ARBA00004651"/>
    </source>
</evidence>
<dbReference type="InterPro" id="IPR050297">
    <property type="entry name" value="LipidA_mod_glycosyltrf_83"/>
</dbReference>
<protein>
    <recommendedName>
        <fullName evidence="9">Glycosyltransferase RgtA/B/C/D-like domain-containing protein</fullName>
    </recommendedName>
</protein>
<proteinExistence type="predicted"/>
<evidence type="ECO:0000313" key="10">
    <source>
        <dbReference type="EMBL" id="OGL77496.1"/>
    </source>
</evidence>
<keyword evidence="3" id="KW-0328">Glycosyltransferase</keyword>
<evidence type="ECO:0000256" key="7">
    <source>
        <dbReference type="ARBA" id="ARBA00023136"/>
    </source>
</evidence>
<evidence type="ECO:0000256" key="3">
    <source>
        <dbReference type="ARBA" id="ARBA00022676"/>
    </source>
</evidence>
<comment type="subcellular location">
    <subcellularLocation>
        <location evidence="1">Cell membrane</location>
        <topology evidence="1">Multi-pass membrane protein</topology>
    </subcellularLocation>
</comment>
<evidence type="ECO:0000256" key="2">
    <source>
        <dbReference type="ARBA" id="ARBA00022475"/>
    </source>
</evidence>
<name>A0A1F7UGT8_9BACT</name>
<dbReference type="EMBL" id="MGEF01000058">
    <property type="protein sequence ID" value="OGL77496.1"/>
    <property type="molecule type" value="Genomic_DNA"/>
</dbReference>
<feature type="transmembrane region" description="Helical" evidence="8">
    <location>
        <begin position="238"/>
        <end position="257"/>
    </location>
</feature>
<feature type="transmembrane region" description="Helical" evidence="8">
    <location>
        <begin position="305"/>
        <end position="323"/>
    </location>
</feature>
<keyword evidence="6 8" id="KW-1133">Transmembrane helix</keyword>
<evidence type="ECO:0000256" key="5">
    <source>
        <dbReference type="ARBA" id="ARBA00022692"/>
    </source>
</evidence>
<dbReference type="Proteomes" id="UP000176604">
    <property type="component" value="Unassembled WGS sequence"/>
</dbReference>
<evidence type="ECO:0000256" key="6">
    <source>
        <dbReference type="ARBA" id="ARBA00022989"/>
    </source>
</evidence>
<dbReference type="GO" id="GO:0009103">
    <property type="term" value="P:lipopolysaccharide biosynthetic process"/>
    <property type="evidence" value="ECO:0007669"/>
    <property type="project" value="UniProtKB-ARBA"/>
</dbReference>
<evidence type="ECO:0000313" key="11">
    <source>
        <dbReference type="Proteomes" id="UP000176604"/>
    </source>
</evidence>
<feature type="transmembrane region" description="Helical" evidence="8">
    <location>
        <begin position="173"/>
        <end position="190"/>
    </location>
</feature>
<dbReference type="InterPro" id="IPR038731">
    <property type="entry name" value="RgtA/B/C-like"/>
</dbReference>
<keyword evidence="5 8" id="KW-0812">Transmembrane</keyword>
<evidence type="ECO:0000256" key="4">
    <source>
        <dbReference type="ARBA" id="ARBA00022679"/>
    </source>
</evidence>
<feature type="domain" description="Glycosyltransferase RgtA/B/C/D-like" evidence="9">
    <location>
        <begin position="71"/>
        <end position="116"/>
    </location>
</feature>
<reference evidence="10 11" key="1">
    <citation type="journal article" date="2016" name="Nat. Commun.">
        <title>Thousands of microbial genomes shed light on interconnected biogeochemical processes in an aquifer system.</title>
        <authorList>
            <person name="Anantharaman K."/>
            <person name="Brown C.T."/>
            <person name="Hug L.A."/>
            <person name="Sharon I."/>
            <person name="Castelle C.J."/>
            <person name="Probst A.J."/>
            <person name="Thomas B.C."/>
            <person name="Singh A."/>
            <person name="Wilkins M.J."/>
            <person name="Karaoz U."/>
            <person name="Brodie E.L."/>
            <person name="Williams K.H."/>
            <person name="Hubbard S.S."/>
            <person name="Banfield J.F."/>
        </authorList>
    </citation>
    <scope>NUCLEOTIDE SEQUENCE [LARGE SCALE GENOMIC DNA]</scope>
</reference>
<dbReference type="GO" id="GO:0005886">
    <property type="term" value="C:plasma membrane"/>
    <property type="evidence" value="ECO:0007669"/>
    <property type="project" value="UniProtKB-SubCell"/>
</dbReference>
<feature type="transmembrane region" description="Helical" evidence="8">
    <location>
        <begin position="196"/>
        <end position="226"/>
    </location>
</feature>
<dbReference type="Pfam" id="PF13231">
    <property type="entry name" value="PMT_2"/>
    <property type="match status" value="2"/>
</dbReference>
<gene>
    <name evidence="10" type="ORF">A3J43_00455</name>
</gene>
<organism evidence="10 11">
    <name type="scientific">Candidatus Uhrbacteria bacterium RIFCSPHIGHO2_12_FULL_54_23</name>
    <dbReference type="NCBI Taxonomy" id="1802397"/>
    <lineage>
        <taxon>Bacteria</taxon>
        <taxon>Candidatus Uhriibacteriota</taxon>
    </lineage>
</organism>
<feature type="domain" description="Glycosyltransferase RgtA/B/C/D-like" evidence="9">
    <location>
        <begin position="143"/>
        <end position="254"/>
    </location>
</feature>
<keyword evidence="2" id="KW-1003">Cell membrane</keyword>
<dbReference type="GO" id="GO:0016763">
    <property type="term" value="F:pentosyltransferase activity"/>
    <property type="evidence" value="ECO:0007669"/>
    <property type="project" value="TreeGrafter"/>
</dbReference>
<keyword evidence="4" id="KW-0808">Transferase</keyword>